<dbReference type="AlphaFoldDB" id="V4AXA2"/>
<feature type="domain" description="Cyclic nucleotide-binding" evidence="2">
    <location>
        <begin position="342"/>
        <end position="456"/>
    </location>
</feature>
<dbReference type="RefSeq" id="XP_009050904.1">
    <property type="nucleotide sequence ID" value="XM_009052656.1"/>
</dbReference>
<dbReference type="GeneID" id="20248548"/>
<evidence type="ECO:0000259" key="2">
    <source>
        <dbReference type="PROSITE" id="PS50042"/>
    </source>
</evidence>
<dbReference type="OMA" id="HGGHILY"/>
<sequence length="519" mass="59839">MALVKQNNDVVSWNIKAIKKPRVKLPEIKDRPVLDYEKLRWLCQVNDSTDRKNEESKNEFHELFMENYKKLFVQPPKKIGFPDHSVKRGNKNQSLHSLSQKATGPTTESEKKAILPPTSDTTYTHNIGDYLKTYHKQRRTDKPKTFNPDSMKILRKLLRKLPFERSATEIDKMRSILKTIPFFADNIPDSVIKELCVVAQLEVWKESDFNIFGNIGLHVILKGCVQPETNQYLIVPVNKEKSMLTSTNVSTNISITFSSDTTDTNKQHTEDKQPKKLGVGDCFGTLKKLEDEEPTCRSLTVKTLETNCEFMKITTSDYKRVMEQIKQKEHTEKLNLILSCSQYNSWPRQPLLQISNLIEWITYKPNTVLVSEGYKSPFIAFIKSGECHVLRQVEVLETLKNGQKEHKSKQVVIGRLGPSTSFCELSVLLKEPMSTSIVTASNIELGIIKPERLEELDEVTIQLFKQSNTHLFGNLTKDDVHEEYMQQELKREWNEFKHHVVVDVINTRGIKPGYGKWAK</sequence>
<feature type="compositionally biased region" description="Polar residues" evidence="1">
    <location>
        <begin position="91"/>
        <end position="107"/>
    </location>
</feature>
<dbReference type="PANTHER" id="PTHR23011:SF32">
    <property type="entry name" value="CYCLIC NUCLEOTIDE-BINDING DOMAIN-CONTAINING PROTEIN 1"/>
    <property type="match status" value="1"/>
</dbReference>
<gene>
    <name evidence="3" type="ORF">LOTGIDRAFT_231321</name>
</gene>
<evidence type="ECO:0000313" key="3">
    <source>
        <dbReference type="EMBL" id="ESO98196.1"/>
    </source>
</evidence>
<reference evidence="3 4" key="1">
    <citation type="journal article" date="2013" name="Nature">
        <title>Insights into bilaterian evolution from three spiralian genomes.</title>
        <authorList>
            <person name="Simakov O."/>
            <person name="Marletaz F."/>
            <person name="Cho S.J."/>
            <person name="Edsinger-Gonzales E."/>
            <person name="Havlak P."/>
            <person name="Hellsten U."/>
            <person name="Kuo D.H."/>
            <person name="Larsson T."/>
            <person name="Lv J."/>
            <person name="Arendt D."/>
            <person name="Savage R."/>
            <person name="Osoegawa K."/>
            <person name="de Jong P."/>
            <person name="Grimwood J."/>
            <person name="Chapman J.A."/>
            <person name="Shapiro H."/>
            <person name="Aerts A."/>
            <person name="Otillar R.P."/>
            <person name="Terry A.Y."/>
            <person name="Boore J.L."/>
            <person name="Grigoriev I.V."/>
            <person name="Lindberg D.R."/>
            <person name="Seaver E.C."/>
            <person name="Weisblat D.A."/>
            <person name="Putnam N.H."/>
            <person name="Rokhsar D.S."/>
        </authorList>
    </citation>
    <scope>NUCLEOTIDE SEQUENCE [LARGE SCALE GENOMIC DNA]</scope>
</reference>
<evidence type="ECO:0000313" key="4">
    <source>
        <dbReference type="Proteomes" id="UP000030746"/>
    </source>
</evidence>
<protein>
    <recommendedName>
        <fullName evidence="2">Cyclic nucleotide-binding domain-containing protein</fullName>
    </recommendedName>
</protein>
<dbReference type="KEGG" id="lgi:LOTGIDRAFT_231321"/>
<proteinExistence type="predicted"/>
<feature type="region of interest" description="Disordered" evidence="1">
    <location>
        <begin position="79"/>
        <end position="118"/>
    </location>
</feature>
<dbReference type="CDD" id="cd00038">
    <property type="entry name" value="CAP_ED"/>
    <property type="match status" value="1"/>
</dbReference>
<dbReference type="InterPro" id="IPR000595">
    <property type="entry name" value="cNMP-bd_dom"/>
</dbReference>
<dbReference type="SUPFAM" id="SSF51206">
    <property type="entry name" value="cAMP-binding domain-like"/>
    <property type="match status" value="2"/>
</dbReference>
<dbReference type="InterPro" id="IPR018490">
    <property type="entry name" value="cNMP-bd_dom_sf"/>
</dbReference>
<dbReference type="Pfam" id="PF00027">
    <property type="entry name" value="cNMP_binding"/>
    <property type="match status" value="1"/>
</dbReference>
<keyword evidence="4" id="KW-1185">Reference proteome</keyword>
<evidence type="ECO:0000256" key="1">
    <source>
        <dbReference type="SAM" id="MobiDB-lite"/>
    </source>
</evidence>
<dbReference type="EMBL" id="KB201262">
    <property type="protein sequence ID" value="ESO98196.1"/>
    <property type="molecule type" value="Genomic_DNA"/>
</dbReference>
<dbReference type="Proteomes" id="UP000030746">
    <property type="component" value="Unassembled WGS sequence"/>
</dbReference>
<dbReference type="PANTHER" id="PTHR23011">
    <property type="entry name" value="CYCLIC NUCLEOTIDE-BINDING DOMAIN CONTAINING PROTEIN"/>
    <property type="match status" value="1"/>
</dbReference>
<dbReference type="PROSITE" id="PS50042">
    <property type="entry name" value="CNMP_BINDING_3"/>
    <property type="match status" value="1"/>
</dbReference>
<organism evidence="3 4">
    <name type="scientific">Lottia gigantea</name>
    <name type="common">Giant owl limpet</name>
    <dbReference type="NCBI Taxonomy" id="225164"/>
    <lineage>
        <taxon>Eukaryota</taxon>
        <taxon>Metazoa</taxon>
        <taxon>Spiralia</taxon>
        <taxon>Lophotrochozoa</taxon>
        <taxon>Mollusca</taxon>
        <taxon>Gastropoda</taxon>
        <taxon>Patellogastropoda</taxon>
        <taxon>Lottioidea</taxon>
        <taxon>Lottiidae</taxon>
        <taxon>Lottia</taxon>
    </lineage>
</organism>
<dbReference type="InterPro" id="IPR014710">
    <property type="entry name" value="RmlC-like_jellyroll"/>
</dbReference>
<dbReference type="OrthoDB" id="5966510at2759"/>
<accession>V4AXA2</accession>
<dbReference type="Gene3D" id="2.60.120.10">
    <property type="entry name" value="Jelly Rolls"/>
    <property type="match status" value="2"/>
</dbReference>
<dbReference type="CTD" id="20248548"/>
<dbReference type="HOGENOM" id="CLU_039975_1_1_1"/>
<name>V4AXA2_LOTGI</name>